<feature type="region of interest" description="Disordered" evidence="1">
    <location>
        <begin position="1"/>
        <end position="56"/>
    </location>
</feature>
<accession>A0A0C2SRR8</accession>
<dbReference type="InParanoid" id="A0A0C2SRR8"/>
<protein>
    <submittedName>
        <fullName evidence="2">Uncharacterized protein</fullName>
    </submittedName>
</protein>
<dbReference type="EMBL" id="KN818404">
    <property type="protein sequence ID" value="KIL56709.1"/>
    <property type="molecule type" value="Genomic_DNA"/>
</dbReference>
<dbReference type="HOGENOM" id="CLU_865908_0_0_1"/>
<dbReference type="AlphaFoldDB" id="A0A0C2SRR8"/>
<evidence type="ECO:0000256" key="1">
    <source>
        <dbReference type="SAM" id="MobiDB-lite"/>
    </source>
</evidence>
<dbReference type="OrthoDB" id="294251at2759"/>
<dbReference type="STRING" id="946122.A0A0C2SRR8"/>
<organism evidence="2 3">
    <name type="scientific">Amanita muscaria (strain Koide BX008)</name>
    <dbReference type="NCBI Taxonomy" id="946122"/>
    <lineage>
        <taxon>Eukaryota</taxon>
        <taxon>Fungi</taxon>
        <taxon>Dikarya</taxon>
        <taxon>Basidiomycota</taxon>
        <taxon>Agaricomycotina</taxon>
        <taxon>Agaricomycetes</taxon>
        <taxon>Agaricomycetidae</taxon>
        <taxon>Agaricales</taxon>
        <taxon>Pluteineae</taxon>
        <taxon>Amanitaceae</taxon>
        <taxon>Amanita</taxon>
    </lineage>
</organism>
<proteinExistence type="predicted"/>
<gene>
    <name evidence="2" type="ORF">M378DRAFT_16843</name>
</gene>
<reference evidence="2 3" key="1">
    <citation type="submission" date="2014-04" db="EMBL/GenBank/DDBJ databases">
        <title>Evolutionary Origins and Diversification of the Mycorrhizal Mutualists.</title>
        <authorList>
            <consortium name="DOE Joint Genome Institute"/>
            <consortium name="Mycorrhizal Genomics Consortium"/>
            <person name="Kohler A."/>
            <person name="Kuo A."/>
            <person name="Nagy L.G."/>
            <person name="Floudas D."/>
            <person name="Copeland A."/>
            <person name="Barry K.W."/>
            <person name="Cichocki N."/>
            <person name="Veneault-Fourrey C."/>
            <person name="LaButti K."/>
            <person name="Lindquist E.A."/>
            <person name="Lipzen A."/>
            <person name="Lundell T."/>
            <person name="Morin E."/>
            <person name="Murat C."/>
            <person name="Riley R."/>
            <person name="Ohm R."/>
            <person name="Sun H."/>
            <person name="Tunlid A."/>
            <person name="Henrissat B."/>
            <person name="Grigoriev I.V."/>
            <person name="Hibbett D.S."/>
            <person name="Martin F."/>
        </authorList>
    </citation>
    <scope>NUCLEOTIDE SEQUENCE [LARGE SCALE GENOMIC DNA]</scope>
    <source>
        <strain evidence="2 3">Koide BX008</strain>
    </source>
</reference>
<evidence type="ECO:0000313" key="3">
    <source>
        <dbReference type="Proteomes" id="UP000054549"/>
    </source>
</evidence>
<name>A0A0C2SRR8_AMAMK</name>
<feature type="compositionally biased region" description="Polar residues" evidence="1">
    <location>
        <begin position="29"/>
        <end position="41"/>
    </location>
</feature>
<keyword evidence="3" id="KW-1185">Reference proteome</keyword>
<evidence type="ECO:0000313" key="2">
    <source>
        <dbReference type="EMBL" id="KIL56709.1"/>
    </source>
</evidence>
<dbReference type="Proteomes" id="UP000054549">
    <property type="component" value="Unassembled WGS sequence"/>
</dbReference>
<sequence>MQQVSSPLFGALRSSNDAGEKTITPRRGPNSSSPAMMQGSDSPRGPSTIPGSGAATTTIHHTSVGQAINSIPFEIRCSNSSTSNPNSLAAKPAVPSWSAARPYTHTSLALASAILQEYSTCVSRSRIGKRSITGLTQVTIDEMKKEALQVEDKCSCDGSLVGFVPGPGQYAESVRSTSSRGKAPLQADVIANSIVHFRDNSATSVLSVTSDTPRHACANTVPKLLDQSTEIHDETGCKPEGVGAFIKQRSSMVKIVRAEQPRHDSSFTGGSATMANGGASLSSGGVAAILGMKVTGGTRGGDEDEVEEELTHSEGFIGFAQ</sequence>